<evidence type="ECO:0000313" key="2">
    <source>
        <dbReference type="Proteomes" id="UP001219518"/>
    </source>
</evidence>
<proteinExistence type="predicted"/>
<dbReference type="AlphaFoldDB" id="A0AAE1H8G4"/>
<organism evidence="1 2">
    <name type="scientific">Frankliniella fusca</name>
    <dbReference type="NCBI Taxonomy" id="407009"/>
    <lineage>
        <taxon>Eukaryota</taxon>
        <taxon>Metazoa</taxon>
        <taxon>Ecdysozoa</taxon>
        <taxon>Arthropoda</taxon>
        <taxon>Hexapoda</taxon>
        <taxon>Insecta</taxon>
        <taxon>Pterygota</taxon>
        <taxon>Neoptera</taxon>
        <taxon>Paraneoptera</taxon>
        <taxon>Thysanoptera</taxon>
        <taxon>Terebrantia</taxon>
        <taxon>Thripoidea</taxon>
        <taxon>Thripidae</taxon>
        <taxon>Frankliniella</taxon>
    </lineage>
</organism>
<dbReference type="Proteomes" id="UP001219518">
    <property type="component" value="Unassembled WGS sequence"/>
</dbReference>
<name>A0AAE1H8G4_9NEOP</name>
<comment type="caution">
    <text evidence="1">The sequence shown here is derived from an EMBL/GenBank/DDBJ whole genome shotgun (WGS) entry which is preliminary data.</text>
</comment>
<accession>A0AAE1H8G4</accession>
<dbReference type="EMBL" id="JAHWGI010000593">
    <property type="protein sequence ID" value="KAK3916769.1"/>
    <property type="molecule type" value="Genomic_DNA"/>
</dbReference>
<gene>
    <name evidence="1" type="ORF">KUF71_025868</name>
</gene>
<reference evidence="1" key="1">
    <citation type="submission" date="2021-07" db="EMBL/GenBank/DDBJ databases">
        <authorList>
            <person name="Catto M.A."/>
            <person name="Jacobson A."/>
            <person name="Kennedy G."/>
            <person name="Labadie P."/>
            <person name="Hunt B.G."/>
            <person name="Srinivasan R."/>
        </authorList>
    </citation>
    <scope>NUCLEOTIDE SEQUENCE</scope>
    <source>
        <strain evidence="1">PL_HMW_Pooled</strain>
        <tissue evidence="1">Head</tissue>
    </source>
</reference>
<sequence length="116" mass="13514">MKLYCQGKRTRRVWNHMCETVVCLKLHKVQCDLFWKIAVHEQRRYFLTFTRANVTSFGSESLRKNISKRRGQSAFLTLGCVNAPNFSLLMSQAAFKYTLTQDNTVLVLFRSFVLVA</sequence>
<protein>
    <submittedName>
        <fullName evidence="1">N-succinylglutamate 5-semialdehyde dehydrogenase</fullName>
    </submittedName>
</protein>
<keyword evidence="2" id="KW-1185">Reference proteome</keyword>
<reference evidence="1" key="2">
    <citation type="journal article" date="2023" name="BMC Genomics">
        <title>Pest status, molecular evolution, and epigenetic factors derived from the genome assembly of Frankliniella fusca, a thysanopteran phytovirus vector.</title>
        <authorList>
            <person name="Catto M.A."/>
            <person name="Labadie P.E."/>
            <person name="Jacobson A.L."/>
            <person name="Kennedy G.G."/>
            <person name="Srinivasan R."/>
            <person name="Hunt B.G."/>
        </authorList>
    </citation>
    <scope>NUCLEOTIDE SEQUENCE</scope>
    <source>
        <strain evidence="1">PL_HMW_Pooled</strain>
    </source>
</reference>
<evidence type="ECO:0000313" key="1">
    <source>
        <dbReference type="EMBL" id="KAK3916769.1"/>
    </source>
</evidence>